<dbReference type="RefSeq" id="XP_065670113.1">
    <property type="nucleotide sequence ID" value="XM_065814041.1"/>
</dbReference>
<organism evidence="2 3">
    <name type="scientific">Hydra vulgaris</name>
    <name type="common">Hydra</name>
    <name type="synonym">Hydra attenuata</name>
    <dbReference type="NCBI Taxonomy" id="6087"/>
    <lineage>
        <taxon>Eukaryota</taxon>
        <taxon>Metazoa</taxon>
        <taxon>Cnidaria</taxon>
        <taxon>Hydrozoa</taxon>
        <taxon>Hydroidolina</taxon>
        <taxon>Anthoathecata</taxon>
        <taxon>Aplanulata</taxon>
        <taxon>Hydridae</taxon>
        <taxon>Hydra</taxon>
    </lineage>
</organism>
<reference evidence="3" key="1">
    <citation type="submission" date="2025-08" db="UniProtKB">
        <authorList>
            <consortium name="RefSeq"/>
        </authorList>
    </citation>
    <scope>IDENTIFICATION</scope>
</reference>
<dbReference type="InterPro" id="IPR037354">
    <property type="entry name" value="Commd2"/>
</dbReference>
<dbReference type="GeneID" id="101236968"/>
<dbReference type="InterPro" id="IPR017920">
    <property type="entry name" value="COMM"/>
</dbReference>
<dbReference type="PROSITE" id="PS51269">
    <property type="entry name" value="COMM"/>
    <property type="match status" value="1"/>
</dbReference>
<name>A0ABM4D727_HYDVU</name>
<dbReference type="PANTHER" id="PTHR15857">
    <property type="entry name" value="COMM DOMAIN CONTAINING PROTEIN 2"/>
    <property type="match status" value="1"/>
</dbReference>
<protein>
    <submittedName>
        <fullName evidence="3">COMM domain-containing protein 2</fullName>
    </submittedName>
</protein>
<dbReference type="Proteomes" id="UP001652625">
    <property type="component" value="Chromosome 12"/>
</dbReference>
<dbReference type="Pfam" id="PF07258">
    <property type="entry name" value="COMM_domain"/>
    <property type="match status" value="1"/>
</dbReference>
<keyword evidence="2" id="KW-1185">Reference proteome</keyword>
<sequence>MFFLNDQQKEQLSLLKQVDVGIAKEFCKIAVDFLKEGTNPKKYILAAQKLNTQSDQIRKSVEAIMHVLNESAKLELDEIDFRDSLKDIDFSEDLFQFFVESYLTNKNDIRNILRDMSIGLPRYTNLEWRFDIIKSSRMLKQQTTPEILLKLFTSDSMNMTEVKILKTDPVNLQHLTLVLEEALRDLKSSHCRRIARSIK</sequence>
<evidence type="ECO:0000313" key="2">
    <source>
        <dbReference type="Proteomes" id="UP001652625"/>
    </source>
</evidence>
<gene>
    <name evidence="3" type="primary">LOC101236968</name>
</gene>
<dbReference type="PANTHER" id="PTHR15857:SF0">
    <property type="entry name" value="COMM DOMAIN-CONTAINING PROTEIN 2"/>
    <property type="match status" value="1"/>
</dbReference>
<accession>A0ABM4D727</accession>
<dbReference type="Pfam" id="PF21672">
    <property type="entry name" value="COMM_HN"/>
    <property type="match status" value="1"/>
</dbReference>
<feature type="domain" description="COMM" evidence="1">
    <location>
        <begin position="122"/>
        <end position="190"/>
    </location>
</feature>
<evidence type="ECO:0000313" key="3">
    <source>
        <dbReference type="RefSeq" id="XP_065670113.1"/>
    </source>
</evidence>
<evidence type="ECO:0000259" key="1">
    <source>
        <dbReference type="PROSITE" id="PS51269"/>
    </source>
</evidence>
<proteinExistence type="predicted"/>